<dbReference type="Gene3D" id="2.20.110.10">
    <property type="entry name" value="Histone H3 K4-specific methyltransferase SET7/9 N-terminal domain"/>
    <property type="match status" value="1"/>
</dbReference>
<reference evidence="1" key="1">
    <citation type="journal article" date="2015" name="Nature">
        <title>Complex archaea that bridge the gap between prokaryotes and eukaryotes.</title>
        <authorList>
            <person name="Spang A."/>
            <person name="Saw J.H."/>
            <person name="Jorgensen S.L."/>
            <person name="Zaremba-Niedzwiedzka K."/>
            <person name="Martijn J."/>
            <person name="Lind A.E."/>
            <person name="van Eijk R."/>
            <person name="Schleper C."/>
            <person name="Guy L."/>
            <person name="Ettema T.J."/>
        </authorList>
    </citation>
    <scope>NUCLEOTIDE SEQUENCE</scope>
</reference>
<protein>
    <submittedName>
        <fullName evidence="1">Uncharacterized protein</fullName>
    </submittedName>
</protein>
<proteinExistence type="predicted"/>
<organism evidence="1">
    <name type="scientific">marine sediment metagenome</name>
    <dbReference type="NCBI Taxonomy" id="412755"/>
    <lineage>
        <taxon>unclassified sequences</taxon>
        <taxon>metagenomes</taxon>
        <taxon>ecological metagenomes</taxon>
    </lineage>
</organism>
<sequence>MNWLAIKQIYYRVLVHNDKIEYLGEDRYKLILFYRTGEKHWESEYKNGQLCGKDIVWWINGQKNYGKEYQNGKRIK</sequence>
<dbReference type="SUPFAM" id="SSF82185">
    <property type="entry name" value="Histone H3 K4-specific methyltransferase SET7/9 N-terminal domain"/>
    <property type="match status" value="1"/>
</dbReference>
<name>A0A0F9JCR5_9ZZZZ</name>
<accession>A0A0F9JCR5</accession>
<comment type="caution">
    <text evidence="1">The sequence shown here is derived from an EMBL/GenBank/DDBJ whole genome shotgun (WGS) entry which is preliminary data.</text>
</comment>
<gene>
    <name evidence="1" type="ORF">LCGC14_1840910</name>
</gene>
<dbReference type="EMBL" id="LAZR01018336">
    <property type="protein sequence ID" value="KKL96797.1"/>
    <property type="molecule type" value="Genomic_DNA"/>
</dbReference>
<evidence type="ECO:0000313" key="1">
    <source>
        <dbReference type="EMBL" id="KKL96797.1"/>
    </source>
</evidence>
<dbReference type="AlphaFoldDB" id="A0A0F9JCR5"/>